<comment type="catalytic activity">
    <reaction evidence="5">
        <text>L-methionyl-[protein] + [thioredoxin]-disulfide + H2O = L-methionyl-(S)-S-oxide-[protein] + [thioredoxin]-dithiol</text>
        <dbReference type="Rhea" id="RHEA:14217"/>
        <dbReference type="Rhea" id="RHEA-COMP:10698"/>
        <dbReference type="Rhea" id="RHEA-COMP:10700"/>
        <dbReference type="Rhea" id="RHEA-COMP:12313"/>
        <dbReference type="Rhea" id="RHEA-COMP:12315"/>
        <dbReference type="ChEBI" id="CHEBI:15377"/>
        <dbReference type="ChEBI" id="CHEBI:16044"/>
        <dbReference type="ChEBI" id="CHEBI:29950"/>
        <dbReference type="ChEBI" id="CHEBI:44120"/>
        <dbReference type="ChEBI" id="CHEBI:50058"/>
        <dbReference type="EC" id="1.8.4.11"/>
    </reaction>
</comment>
<organism evidence="8 9">
    <name type="scientific">Thanatephorus cucumeris (strain AG1-IA)</name>
    <name type="common">Rice sheath blight fungus</name>
    <name type="synonym">Rhizoctonia solani</name>
    <dbReference type="NCBI Taxonomy" id="983506"/>
    <lineage>
        <taxon>Eukaryota</taxon>
        <taxon>Fungi</taxon>
        <taxon>Dikarya</taxon>
        <taxon>Basidiomycota</taxon>
        <taxon>Agaricomycotina</taxon>
        <taxon>Agaricomycetes</taxon>
        <taxon>Cantharellales</taxon>
        <taxon>Ceratobasidiaceae</taxon>
        <taxon>Rhizoctonia</taxon>
        <taxon>Rhizoctonia solani AG-1</taxon>
    </lineage>
</organism>
<evidence type="ECO:0000256" key="1">
    <source>
        <dbReference type="ARBA" id="ARBA00005591"/>
    </source>
</evidence>
<dbReference type="EC" id="1.8.4.11" evidence="2"/>
<dbReference type="HOGENOM" id="CLU_804550_0_0_1"/>
<evidence type="ECO:0000259" key="7">
    <source>
        <dbReference type="Pfam" id="PF01625"/>
    </source>
</evidence>
<dbReference type="STRING" id="983506.L8WPI7"/>
<evidence type="ECO:0000256" key="5">
    <source>
        <dbReference type="ARBA" id="ARBA00047806"/>
    </source>
</evidence>
<dbReference type="Pfam" id="PF01625">
    <property type="entry name" value="PMSR"/>
    <property type="match status" value="1"/>
</dbReference>
<dbReference type="AlphaFoldDB" id="L8WPI7"/>
<dbReference type="PANTHER" id="PTHR43774">
    <property type="entry name" value="PEPTIDE METHIONINE SULFOXIDE REDUCTASE"/>
    <property type="match status" value="1"/>
</dbReference>
<comment type="catalytic activity">
    <reaction evidence="6">
        <text>[thioredoxin]-disulfide + L-methionine + H2O = L-methionine (S)-S-oxide + [thioredoxin]-dithiol</text>
        <dbReference type="Rhea" id="RHEA:19993"/>
        <dbReference type="Rhea" id="RHEA-COMP:10698"/>
        <dbReference type="Rhea" id="RHEA-COMP:10700"/>
        <dbReference type="ChEBI" id="CHEBI:15377"/>
        <dbReference type="ChEBI" id="CHEBI:29950"/>
        <dbReference type="ChEBI" id="CHEBI:50058"/>
        <dbReference type="ChEBI" id="CHEBI:57844"/>
        <dbReference type="ChEBI" id="CHEBI:58772"/>
        <dbReference type="EC" id="1.8.4.11"/>
    </reaction>
</comment>
<comment type="similarity">
    <text evidence="1">Belongs to the MsrA Met sulfoxide reductase family.</text>
</comment>
<evidence type="ECO:0000256" key="6">
    <source>
        <dbReference type="ARBA" id="ARBA00048782"/>
    </source>
</evidence>
<dbReference type="PANTHER" id="PTHR43774:SF1">
    <property type="entry name" value="PEPTIDE METHIONINE SULFOXIDE REDUCTASE MSRA 2"/>
    <property type="match status" value="1"/>
</dbReference>
<feature type="domain" description="Peptide methionine sulphoxide reductase MsrA" evidence="7">
    <location>
        <begin position="100"/>
        <end position="257"/>
    </location>
</feature>
<dbReference type="Proteomes" id="UP000011668">
    <property type="component" value="Unassembled WGS sequence"/>
</dbReference>
<proteinExistence type="inferred from homology"/>
<dbReference type="GO" id="GO:0008113">
    <property type="term" value="F:peptide-methionine (S)-S-oxide reductase activity"/>
    <property type="evidence" value="ECO:0007669"/>
    <property type="project" value="UniProtKB-EC"/>
</dbReference>
<reference evidence="8 9" key="1">
    <citation type="journal article" date="2013" name="Nat. Commun.">
        <title>The evolution and pathogenic mechanisms of the rice sheath blight pathogen.</title>
        <authorList>
            <person name="Zheng A."/>
            <person name="Lin R."/>
            <person name="Xu L."/>
            <person name="Qin P."/>
            <person name="Tang C."/>
            <person name="Ai P."/>
            <person name="Zhang D."/>
            <person name="Liu Y."/>
            <person name="Sun Z."/>
            <person name="Feng H."/>
            <person name="Wang Y."/>
            <person name="Chen Y."/>
            <person name="Liang X."/>
            <person name="Fu R."/>
            <person name="Li Q."/>
            <person name="Zhang J."/>
            <person name="Yu X."/>
            <person name="Xie Z."/>
            <person name="Ding L."/>
            <person name="Guan P."/>
            <person name="Tang J."/>
            <person name="Liang Y."/>
            <person name="Wang S."/>
            <person name="Deng Q."/>
            <person name="Li S."/>
            <person name="Zhu J."/>
            <person name="Wang L."/>
            <person name="Liu H."/>
            <person name="Li P."/>
        </authorList>
    </citation>
    <scope>NUCLEOTIDE SEQUENCE [LARGE SCALE GENOMIC DNA]</scope>
    <source>
        <strain evidence="9">AG-1 IA</strain>
    </source>
</reference>
<dbReference type="EMBL" id="AFRT01002079">
    <property type="protein sequence ID" value="ELU38687.1"/>
    <property type="molecule type" value="Genomic_DNA"/>
</dbReference>
<dbReference type="OrthoDB" id="77405at2759"/>
<comment type="caution">
    <text evidence="8">The sequence shown here is derived from an EMBL/GenBank/DDBJ whole genome shotgun (WGS) entry which is preliminary data.</text>
</comment>
<dbReference type="InterPro" id="IPR002569">
    <property type="entry name" value="Met_Sox_Rdtase_MsrA_dom"/>
</dbReference>
<dbReference type="HAMAP" id="MF_01401">
    <property type="entry name" value="MsrA"/>
    <property type="match status" value="1"/>
</dbReference>
<evidence type="ECO:0000313" key="9">
    <source>
        <dbReference type="Proteomes" id="UP000011668"/>
    </source>
</evidence>
<keyword evidence="3" id="KW-0560">Oxidoreductase</keyword>
<dbReference type="NCBIfam" id="TIGR00401">
    <property type="entry name" value="msrA"/>
    <property type="match status" value="1"/>
</dbReference>
<dbReference type="FunFam" id="3.30.1060.10:FF:000006">
    <property type="entry name" value="Peptide methionine sulfoxide reductase"/>
    <property type="match status" value="1"/>
</dbReference>
<dbReference type="InterPro" id="IPR036509">
    <property type="entry name" value="Met_Sox_Rdtase_MsrA_sf"/>
</dbReference>
<dbReference type="SUPFAM" id="SSF55068">
    <property type="entry name" value="Peptide methionine sulfoxide reductase"/>
    <property type="match status" value="1"/>
</dbReference>
<name>L8WPI7_THACA</name>
<dbReference type="GO" id="GO:0034599">
    <property type="term" value="P:cellular response to oxidative stress"/>
    <property type="evidence" value="ECO:0007669"/>
    <property type="project" value="UniProtKB-ARBA"/>
</dbReference>
<evidence type="ECO:0000256" key="3">
    <source>
        <dbReference type="ARBA" id="ARBA00023002"/>
    </source>
</evidence>
<accession>L8WPI7</accession>
<sequence length="345" mass="38795">MSHGYPQKVVAHDSWHLTSLEASLHVIVAMRHSPRWISPNDAIFSITPKCHKLQWRGSAIFHHRMLGRLHRTIASAIPLAGLFSRNSNFAPQFSMASSDKATFASGCFWGTEHIFVKHYKDKGLLKSQVGFTGGDVENPTYRQVCNKDTGHAEAARIEFDPTQVGYAELVEFFYRTHNPTTLNRQGNDIGPQYRSAIFTHSPEQERIAKEVTANVQAKHFDPEGLKIVTAILPAGEWWPAEESHQMYLFKNPSGYQCETHRLHWTAVPKSAWDLMIMPHLFNDLHSGVSLMITALVPHLKYYLTPYHQICTLDSTSFLGSEYRFGTKGICAHVLAASGSGILNPI</sequence>
<evidence type="ECO:0000313" key="8">
    <source>
        <dbReference type="EMBL" id="ELU38687.1"/>
    </source>
</evidence>
<evidence type="ECO:0000256" key="2">
    <source>
        <dbReference type="ARBA" id="ARBA00012502"/>
    </source>
</evidence>
<dbReference type="Gene3D" id="3.30.1060.10">
    <property type="entry name" value="Peptide methionine sulphoxide reductase MsrA"/>
    <property type="match status" value="1"/>
</dbReference>
<keyword evidence="9" id="KW-1185">Reference proteome</keyword>
<gene>
    <name evidence="8" type="ORF">AG1IA_07282</name>
</gene>
<protein>
    <recommendedName>
        <fullName evidence="2">peptide-methionine (S)-S-oxide reductase</fullName>
        <ecNumber evidence="2">1.8.4.11</ecNumber>
    </recommendedName>
    <alternativeName>
        <fullName evidence="4">Peptide-methionine (S)-S-oxide reductase</fullName>
    </alternativeName>
</protein>
<evidence type="ECO:0000256" key="4">
    <source>
        <dbReference type="ARBA" id="ARBA00030643"/>
    </source>
</evidence>